<feature type="compositionally biased region" description="Polar residues" evidence="4">
    <location>
        <begin position="23"/>
        <end position="51"/>
    </location>
</feature>
<name>A0AAV1RAZ3_9ROSI</name>
<feature type="region of interest" description="Disordered" evidence="4">
    <location>
        <begin position="1"/>
        <end position="132"/>
    </location>
</feature>
<evidence type="ECO:0000313" key="6">
    <source>
        <dbReference type="Proteomes" id="UP001314170"/>
    </source>
</evidence>
<dbReference type="PANTHER" id="PTHR13213:SF2">
    <property type="entry name" value="MYB-BINDING PROTEIN 1A"/>
    <property type="match status" value="1"/>
</dbReference>
<dbReference type="InterPro" id="IPR007015">
    <property type="entry name" value="DNA_pol_V/MYBBP1A"/>
</dbReference>
<dbReference type="EMBL" id="CAWUPB010000913">
    <property type="protein sequence ID" value="CAK7330365.1"/>
    <property type="molecule type" value="Genomic_DNA"/>
</dbReference>
<dbReference type="Proteomes" id="UP001314170">
    <property type="component" value="Unassembled WGS sequence"/>
</dbReference>
<evidence type="ECO:0008006" key="7">
    <source>
        <dbReference type="Google" id="ProtNLM"/>
    </source>
</evidence>
<evidence type="ECO:0000256" key="4">
    <source>
        <dbReference type="SAM" id="MobiDB-lite"/>
    </source>
</evidence>
<feature type="compositionally biased region" description="Acidic residues" evidence="4">
    <location>
        <begin position="925"/>
        <end position="944"/>
    </location>
</feature>
<gene>
    <name evidence="5" type="ORF">DCAF_LOCUS7920</name>
</gene>
<evidence type="ECO:0000313" key="5">
    <source>
        <dbReference type="EMBL" id="CAK7330365.1"/>
    </source>
</evidence>
<feature type="compositionally biased region" description="Acidic residues" evidence="4">
    <location>
        <begin position="961"/>
        <end position="973"/>
    </location>
</feature>
<dbReference type="GO" id="GO:0006355">
    <property type="term" value="P:regulation of DNA-templated transcription"/>
    <property type="evidence" value="ECO:0007669"/>
    <property type="project" value="InterPro"/>
</dbReference>
<evidence type="ECO:0000256" key="3">
    <source>
        <dbReference type="ARBA" id="ARBA00023242"/>
    </source>
</evidence>
<proteinExistence type="inferred from homology"/>
<dbReference type="GO" id="GO:0005730">
    <property type="term" value="C:nucleolus"/>
    <property type="evidence" value="ECO:0007669"/>
    <property type="project" value="InterPro"/>
</dbReference>
<feature type="compositionally biased region" description="Basic and acidic residues" evidence="4">
    <location>
        <begin position="95"/>
        <end position="125"/>
    </location>
</feature>
<comment type="subcellular location">
    <subcellularLocation>
        <location evidence="1">Nucleus</location>
    </subcellularLocation>
</comment>
<comment type="caution">
    <text evidence="5">The sequence shown here is derived from an EMBL/GenBank/DDBJ whole genome shotgun (WGS) entry which is preliminary data.</text>
</comment>
<feature type="compositionally biased region" description="Basic and acidic residues" evidence="4">
    <location>
        <begin position="60"/>
        <end position="73"/>
    </location>
</feature>
<evidence type="ECO:0000256" key="2">
    <source>
        <dbReference type="ARBA" id="ARBA00006809"/>
    </source>
</evidence>
<keyword evidence="3" id="KW-0539">Nucleus</keyword>
<dbReference type="GO" id="GO:0003677">
    <property type="term" value="F:DNA binding"/>
    <property type="evidence" value="ECO:0007669"/>
    <property type="project" value="InterPro"/>
</dbReference>
<dbReference type="Pfam" id="PF04931">
    <property type="entry name" value="DNA_pol_phi"/>
    <property type="match status" value="1"/>
</dbReference>
<dbReference type="SUPFAM" id="SSF48371">
    <property type="entry name" value="ARM repeat"/>
    <property type="match status" value="1"/>
</dbReference>
<accession>A0AAV1RAZ3</accession>
<reference evidence="5 6" key="1">
    <citation type="submission" date="2024-01" db="EMBL/GenBank/DDBJ databases">
        <authorList>
            <person name="Waweru B."/>
        </authorList>
    </citation>
    <scope>NUCLEOTIDE SEQUENCE [LARGE SCALE GENOMIC DNA]</scope>
</reference>
<feature type="region of interest" description="Disordered" evidence="4">
    <location>
        <begin position="598"/>
        <end position="625"/>
    </location>
</feature>
<dbReference type="InterPro" id="IPR016024">
    <property type="entry name" value="ARM-type_fold"/>
</dbReference>
<feature type="region of interest" description="Disordered" evidence="4">
    <location>
        <begin position="925"/>
        <end position="973"/>
    </location>
</feature>
<dbReference type="PANTHER" id="PTHR13213">
    <property type="entry name" value="MYB-BINDING PROTEIN 1A FAMILY MEMBER"/>
    <property type="match status" value="1"/>
</dbReference>
<comment type="similarity">
    <text evidence="2">Belongs to the MYBBP1A family.</text>
</comment>
<evidence type="ECO:0000256" key="1">
    <source>
        <dbReference type="ARBA" id="ARBA00004123"/>
    </source>
</evidence>
<organism evidence="5 6">
    <name type="scientific">Dovyalis caffra</name>
    <dbReference type="NCBI Taxonomy" id="77055"/>
    <lineage>
        <taxon>Eukaryota</taxon>
        <taxon>Viridiplantae</taxon>
        <taxon>Streptophyta</taxon>
        <taxon>Embryophyta</taxon>
        <taxon>Tracheophyta</taxon>
        <taxon>Spermatophyta</taxon>
        <taxon>Magnoliopsida</taxon>
        <taxon>eudicotyledons</taxon>
        <taxon>Gunneridae</taxon>
        <taxon>Pentapetalae</taxon>
        <taxon>rosids</taxon>
        <taxon>fabids</taxon>
        <taxon>Malpighiales</taxon>
        <taxon>Salicaceae</taxon>
        <taxon>Flacourtieae</taxon>
        <taxon>Dovyalis</taxon>
    </lineage>
</organism>
<protein>
    <recommendedName>
        <fullName evidence="7">DNA polymerase V</fullName>
    </recommendedName>
</protein>
<sequence length="1307" mass="146728">MGSKKRSSNTVEEVEDLDDKNTNTENANIEHTNDENANIEHTNDENASANPSRKKMKKDKNKETETLDGDASKADLSNIPSSMKPMERRKKRKALDKEKQHAASENKEVKTTKKDVDPKVSENEKQMGASSSGELPKFHIGVFKDLASADVSVREAAVEGLVTELQEVQKAYEVTENKELVEGGLTLEAEKDDGLNDCAPSVRYAVRRLVRGASSSRECARQGFALGLTVLVGTVPSIKVDSVLKLIVDLLEVSSSMKGQDIRDCLLGRLFAYGALARSGRLTEEWTSDHNTCLIKEFTNVVLSLAAKKRYLQEPAAAIILELVEKLPIEAVLNHILEASRLREWFEGGADAGNPDALLLALKIRQKISVDSEMFGKILPHPFSPSRLFVSDHLSSIINCLKESTFCQPRIHSVWPVLVNILLPDIVMQAEDVVSASNSLKKHKKSRKSSSSEEEIAKTIQCFCEVVIEGSLLLSSHDRKHLAFDILLLLLPRLPASFIQYALSHKIVQCLVDILSTKDSWLYKVAQHFLKELSDWVGNDDVRRVAAIVALQKNSNSRFDSITKTKTVKALVTEFKTESGCMLFIQSLMNMFVDEGNVSEEPSDQSQTTDDNSEMGSIEDKDSNGAMANSDFLKTWVVESLPSILKHLKLEPEAKFRVQKEILKFLAVQGLFSASLGSEVTSFELQEKFKWPKAAASSAICRMCIEQIQSLLANAQKIEGLHSLASGLEHSDLGSYFMRFLGTLRNIPSVSLFRSLSDEDEKAFEKLQEMETRLSREEKNCVIGAEANKLHAMRYLLTQLLLQVLLRPGEFSEAASELVICCKKAFAASDLLDSSGEEELDNNADPKLMDVLVDTFLSLLPQSSTSMRSAIEQVFKYFCNDVTNDGLLRMLRVIKKDLKPPRHREEGSEDDGDDDEDFLGIEEEEEEMDEAETGETGEDEEQTDNSEAVVEVEEAGKELPDDSDDSDGGMDDDAMFRMDAYLAQIFKDRKNQSGGETAQSQLVLFKLRVLSLLEVYLHENPAEPEVLMVYSNLARAFINPQTVEISEQLGQRIWGILQKKIFKAKDFPRGDTVQLSTLESLLEKNLKLASKSLKRKKSAGSLSKKKQLSMLKRHKMIVSLAQDSTFWILKIIDARNFSESELQGVIDIFKGELARYFESKTSQIKSEFLREIFRRRPWIGHHLFDFLLEKCGSAKSEFRRVEALDLVIEILKSVVSSGTDERKRNASKKILKNHLQKLSHLIKELATNMPEKQARRAEVRKFCGKVFRYVSTHDLTKSFLKHLAPEAEAACESHLGELYLNFKNVER</sequence>
<keyword evidence="6" id="KW-1185">Reference proteome</keyword>